<proteinExistence type="predicted"/>
<evidence type="ECO:0000313" key="1">
    <source>
        <dbReference type="EMBL" id="CAD7235510.1"/>
    </source>
</evidence>
<sequence>MFDRCPTQAPLQRLEDETGWEAIKIALLIRRIGITFPFQCLKPGSGIVANAGRNQLKELTNAEGTTTGMNSLWFGGVQLVLEFKDLKHYCRHRRFKFPTTLLHLIIGYISHFSD</sequence>
<dbReference type="AlphaFoldDB" id="A0A7R8WPJ5"/>
<gene>
    <name evidence="1" type="ORF">CTOB1V02_LOCUS13325</name>
</gene>
<name>A0A7R8WPJ5_9CRUS</name>
<protein>
    <submittedName>
        <fullName evidence="1">Uncharacterized protein</fullName>
    </submittedName>
</protein>
<dbReference type="EMBL" id="OB673175">
    <property type="protein sequence ID" value="CAD7235510.1"/>
    <property type="molecule type" value="Genomic_DNA"/>
</dbReference>
<organism evidence="1">
    <name type="scientific">Cyprideis torosa</name>
    <dbReference type="NCBI Taxonomy" id="163714"/>
    <lineage>
        <taxon>Eukaryota</taxon>
        <taxon>Metazoa</taxon>
        <taxon>Ecdysozoa</taxon>
        <taxon>Arthropoda</taxon>
        <taxon>Crustacea</taxon>
        <taxon>Oligostraca</taxon>
        <taxon>Ostracoda</taxon>
        <taxon>Podocopa</taxon>
        <taxon>Podocopida</taxon>
        <taxon>Cytherocopina</taxon>
        <taxon>Cytheroidea</taxon>
        <taxon>Cytherideidae</taxon>
        <taxon>Cyprideis</taxon>
    </lineage>
</organism>
<accession>A0A7R8WPJ5</accession>
<reference evidence="1" key="1">
    <citation type="submission" date="2020-11" db="EMBL/GenBank/DDBJ databases">
        <authorList>
            <person name="Tran Van P."/>
        </authorList>
    </citation>
    <scope>NUCLEOTIDE SEQUENCE</scope>
</reference>